<evidence type="ECO:0000256" key="2">
    <source>
        <dbReference type="SAM" id="Coils"/>
    </source>
</evidence>
<evidence type="ECO:0000313" key="5">
    <source>
        <dbReference type="EMBL" id="KAL2286686.1"/>
    </source>
</evidence>
<dbReference type="CDD" id="cd19144">
    <property type="entry name" value="AKR_AKR13A1"/>
    <property type="match status" value="1"/>
</dbReference>
<dbReference type="EMBL" id="JBAWTH010000023">
    <property type="protein sequence ID" value="KAL2286686.1"/>
    <property type="molecule type" value="Genomic_DNA"/>
</dbReference>
<dbReference type="Gene3D" id="3.20.20.100">
    <property type="entry name" value="NADP-dependent oxidoreductase domain"/>
    <property type="match status" value="1"/>
</dbReference>
<name>A0ABR4EW64_9PEZI</name>
<protein>
    <recommendedName>
        <fullName evidence="4">NADP-dependent oxidoreductase domain-containing protein</fullName>
    </recommendedName>
</protein>
<dbReference type="PANTHER" id="PTHR43625:SF40">
    <property type="entry name" value="ALDO-KETO REDUCTASE YAKC [NADP(+)]"/>
    <property type="match status" value="1"/>
</dbReference>
<feature type="coiled-coil region" evidence="2">
    <location>
        <begin position="337"/>
        <end position="369"/>
    </location>
</feature>
<dbReference type="SUPFAM" id="SSF51430">
    <property type="entry name" value="NAD(P)-linked oxidoreductase"/>
    <property type="match status" value="1"/>
</dbReference>
<feature type="domain" description="NADP-dependent oxidoreductase" evidence="4">
    <location>
        <begin position="66"/>
        <end position="363"/>
    </location>
</feature>
<dbReference type="PANTHER" id="PTHR43625">
    <property type="entry name" value="AFLATOXIN B1 ALDEHYDE REDUCTASE"/>
    <property type="match status" value="1"/>
</dbReference>
<dbReference type="Pfam" id="PF00248">
    <property type="entry name" value="Aldo_ket_red"/>
    <property type="match status" value="1"/>
</dbReference>
<evidence type="ECO:0000256" key="1">
    <source>
        <dbReference type="ARBA" id="ARBA00023002"/>
    </source>
</evidence>
<keyword evidence="6" id="KW-1185">Reference proteome</keyword>
<organism evidence="5 6">
    <name type="scientific">Diaporthe vaccinii</name>
    <dbReference type="NCBI Taxonomy" id="105482"/>
    <lineage>
        <taxon>Eukaryota</taxon>
        <taxon>Fungi</taxon>
        <taxon>Dikarya</taxon>
        <taxon>Ascomycota</taxon>
        <taxon>Pezizomycotina</taxon>
        <taxon>Sordariomycetes</taxon>
        <taxon>Sordariomycetidae</taxon>
        <taxon>Diaporthales</taxon>
        <taxon>Diaporthaceae</taxon>
        <taxon>Diaporthe</taxon>
        <taxon>Diaporthe eres species complex</taxon>
    </lineage>
</organism>
<dbReference type="Proteomes" id="UP001600888">
    <property type="component" value="Unassembled WGS sequence"/>
</dbReference>
<reference evidence="5 6" key="1">
    <citation type="submission" date="2024-03" db="EMBL/GenBank/DDBJ databases">
        <title>A high-quality draft genome sequence of Diaporthe vaccinii, a causative agent of upright dieback and viscid rot disease in cranberry plants.</title>
        <authorList>
            <person name="Sarrasin M."/>
            <person name="Lang B.F."/>
            <person name="Burger G."/>
        </authorList>
    </citation>
    <scope>NUCLEOTIDE SEQUENCE [LARGE SCALE GENOMIC DNA]</scope>
    <source>
        <strain evidence="5 6">IS7</strain>
    </source>
</reference>
<dbReference type="InterPro" id="IPR050791">
    <property type="entry name" value="Aldo-Keto_reductase"/>
</dbReference>
<evidence type="ECO:0000259" key="4">
    <source>
        <dbReference type="Pfam" id="PF00248"/>
    </source>
</evidence>
<evidence type="ECO:0000256" key="3">
    <source>
        <dbReference type="SAM" id="MobiDB-lite"/>
    </source>
</evidence>
<keyword evidence="2" id="KW-0175">Coiled coil</keyword>
<comment type="caution">
    <text evidence="5">The sequence shown here is derived from an EMBL/GenBank/DDBJ whole genome shotgun (WGS) entry which is preliminary data.</text>
</comment>
<gene>
    <name evidence="5" type="ORF">FJTKL_06677</name>
</gene>
<proteinExistence type="predicted"/>
<feature type="region of interest" description="Disordered" evidence="3">
    <location>
        <begin position="1"/>
        <end position="21"/>
    </location>
</feature>
<accession>A0ABR4EW64</accession>
<sequence length="388" mass="43408">MVKQICISKSEQSPLPPPRQLTEAVDHHGALQHYEIDQVSKFSDCTMAPQLPTRKLGKNGPEVTALGYGTMGLSAFYGKPKPDEERYAVLDHIYESGCLNWDTADMYQDSEDLLGRWFKRNPGKRENIFLATKFANYVDPKTGERSVRNEPEYIEQAIDKSLKRLGLPYVDLYYCHRLDANQPIETTVAAMKKLQDAGKVRYLGLSECSAESLRRACKVAHIDAVQVEYSPFSLEIESPEIDLLRACRELGVATVAYSPLGRGFLTGSIRSPDDFEEGDFRSFAPRFSKENFHKNLELVDSIKAVADSKGCTPSQLVLAWLMAQGDDIIPIPGTTRIQNFDDNIGALKIKISKEEEQKIRAAIENAEVQGGRYPEAFSSALYVSTKPL</sequence>
<evidence type="ECO:0000313" key="6">
    <source>
        <dbReference type="Proteomes" id="UP001600888"/>
    </source>
</evidence>
<dbReference type="InterPro" id="IPR036812">
    <property type="entry name" value="NAD(P)_OxRdtase_dom_sf"/>
</dbReference>
<keyword evidence="1" id="KW-0560">Oxidoreductase</keyword>
<dbReference type="InterPro" id="IPR023210">
    <property type="entry name" value="NADP_OxRdtase_dom"/>
</dbReference>